<name>A0A1I2LJR6_9FLAO</name>
<keyword evidence="3" id="KW-1185">Reference proteome</keyword>
<dbReference type="AlphaFoldDB" id="A0A1I2LJR6"/>
<proteinExistence type="predicted"/>
<reference evidence="3" key="1">
    <citation type="submission" date="2016-10" db="EMBL/GenBank/DDBJ databases">
        <authorList>
            <person name="Varghese N."/>
            <person name="Submissions S."/>
        </authorList>
    </citation>
    <scope>NUCLEOTIDE SEQUENCE [LARGE SCALE GENOMIC DNA]</scope>
    <source>
        <strain evidence="3">DSM 23515</strain>
    </source>
</reference>
<sequence>MQEESEYATMWVSEGILFFTFKPIAELDLKKAELLVASRFKFQNNTPYPVLCNIHNLKVVSEEAAEYLGREGGTLIPAISVLCTLYYHRILAEIFLKFHHPGKPTQIFNNNQQALDFLQKYK</sequence>
<dbReference type="InterPro" id="IPR056695">
    <property type="entry name" value="DUF7793"/>
</dbReference>
<evidence type="ECO:0000313" key="2">
    <source>
        <dbReference type="EMBL" id="SFF77341.1"/>
    </source>
</evidence>
<feature type="domain" description="DUF7793" evidence="1">
    <location>
        <begin position="10"/>
        <end position="122"/>
    </location>
</feature>
<dbReference type="Gene3D" id="3.40.970.30">
    <property type="entry name" value="yp_829618.1 like domains"/>
    <property type="match status" value="1"/>
</dbReference>
<evidence type="ECO:0000259" key="1">
    <source>
        <dbReference type="Pfam" id="PF25056"/>
    </source>
</evidence>
<dbReference type="RefSeq" id="WP_093304137.1">
    <property type="nucleotide sequence ID" value="NZ_FOOH01000008.1"/>
</dbReference>
<dbReference type="Proteomes" id="UP000199116">
    <property type="component" value="Unassembled WGS sequence"/>
</dbReference>
<protein>
    <recommendedName>
        <fullName evidence="1">DUF7793 domain-containing protein</fullName>
    </recommendedName>
</protein>
<evidence type="ECO:0000313" key="3">
    <source>
        <dbReference type="Proteomes" id="UP000199116"/>
    </source>
</evidence>
<dbReference type="Pfam" id="PF25056">
    <property type="entry name" value="DUF7793"/>
    <property type="match status" value="1"/>
</dbReference>
<gene>
    <name evidence="2" type="ORF">SAMN04488033_108101</name>
</gene>
<accession>A0A1I2LJR6</accession>
<dbReference type="EMBL" id="FOOH01000008">
    <property type="protein sequence ID" value="SFF77341.1"/>
    <property type="molecule type" value="Genomic_DNA"/>
</dbReference>
<organism evidence="2 3">
    <name type="scientific">Salegentibacter agarivorans</name>
    <dbReference type="NCBI Taxonomy" id="345907"/>
    <lineage>
        <taxon>Bacteria</taxon>
        <taxon>Pseudomonadati</taxon>
        <taxon>Bacteroidota</taxon>
        <taxon>Flavobacteriia</taxon>
        <taxon>Flavobacteriales</taxon>
        <taxon>Flavobacteriaceae</taxon>
        <taxon>Salegentibacter</taxon>
    </lineage>
</organism>